<dbReference type="EMBL" id="PPCN01000006">
    <property type="protein sequence ID" value="POF30529.1"/>
    <property type="molecule type" value="Genomic_DNA"/>
</dbReference>
<evidence type="ECO:0000313" key="3">
    <source>
        <dbReference type="Proteomes" id="UP000236959"/>
    </source>
</evidence>
<dbReference type="Proteomes" id="UP000236959">
    <property type="component" value="Unassembled WGS sequence"/>
</dbReference>
<evidence type="ECO:0000256" key="1">
    <source>
        <dbReference type="SAM" id="SignalP"/>
    </source>
</evidence>
<protein>
    <submittedName>
        <fullName evidence="2">Uncharacterized protein</fullName>
    </submittedName>
</protein>
<proteinExistence type="predicted"/>
<reference evidence="2 3" key="1">
    <citation type="submission" date="2018-01" db="EMBL/GenBank/DDBJ databases">
        <title>Genomic Encyclopedia of Archaeal and Bacterial Type Strains, Phase II (KMG-II): from individual species to whole genera.</title>
        <authorList>
            <person name="Goeker M."/>
        </authorList>
    </citation>
    <scope>NUCLEOTIDE SEQUENCE [LARGE SCALE GENOMIC DNA]</scope>
    <source>
        <strain evidence="2 3">DSM 17023</strain>
    </source>
</reference>
<dbReference type="AlphaFoldDB" id="A0A2S3USS9"/>
<dbReference type="RefSeq" id="WP_146048572.1">
    <property type="nucleotide sequence ID" value="NZ_PPCN01000006.1"/>
</dbReference>
<evidence type="ECO:0000313" key="2">
    <source>
        <dbReference type="EMBL" id="POF30529.1"/>
    </source>
</evidence>
<keyword evidence="3" id="KW-1185">Reference proteome</keyword>
<gene>
    <name evidence="2" type="ORF">CLV41_106143</name>
</gene>
<organism evidence="2 3">
    <name type="scientific">Roseibium marinum</name>
    <dbReference type="NCBI Taxonomy" id="281252"/>
    <lineage>
        <taxon>Bacteria</taxon>
        <taxon>Pseudomonadati</taxon>
        <taxon>Pseudomonadota</taxon>
        <taxon>Alphaproteobacteria</taxon>
        <taxon>Hyphomicrobiales</taxon>
        <taxon>Stappiaceae</taxon>
        <taxon>Roseibium</taxon>
    </lineage>
</organism>
<comment type="caution">
    <text evidence="2">The sequence shown here is derived from an EMBL/GenBank/DDBJ whole genome shotgun (WGS) entry which is preliminary data.</text>
</comment>
<feature type="signal peptide" evidence="1">
    <location>
        <begin position="1"/>
        <end position="23"/>
    </location>
</feature>
<keyword evidence="1" id="KW-0732">Signal</keyword>
<accession>A0A2S3USS9</accession>
<name>A0A2S3USS9_9HYPH</name>
<feature type="chain" id="PRO_5015459636" evidence="1">
    <location>
        <begin position="24"/>
        <end position="69"/>
    </location>
</feature>
<sequence>MFRTTIISAAIFSVFAVASSANAAMDPGLHMKQVSHSASAGTNQDGQDVVFHRRVECVSFFRAICPSPK</sequence>